<dbReference type="CDD" id="cd06142">
    <property type="entry name" value="RNaseD_exo"/>
    <property type="match status" value="1"/>
</dbReference>
<dbReference type="InterPro" id="IPR012337">
    <property type="entry name" value="RNaseH-like_sf"/>
</dbReference>
<dbReference type="RefSeq" id="WP_054493566.1">
    <property type="nucleotide sequence ID" value="NZ_BBZA01000192.1"/>
</dbReference>
<dbReference type="STRING" id="872965.SE16_01060"/>
<dbReference type="OrthoDB" id="144122at2"/>
<keyword evidence="2" id="KW-0819">tRNA processing</keyword>
<dbReference type="Gene3D" id="3.30.420.10">
    <property type="entry name" value="Ribonuclease H-like superfamily/Ribonuclease H"/>
    <property type="match status" value="1"/>
</dbReference>
<keyword evidence="3" id="KW-0540">Nuclease</keyword>
<dbReference type="GO" id="GO:0003676">
    <property type="term" value="F:nucleic acid binding"/>
    <property type="evidence" value="ECO:0007669"/>
    <property type="project" value="InterPro"/>
</dbReference>
<feature type="domain" description="HRDC" evidence="6">
    <location>
        <begin position="223"/>
        <end position="303"/>
    </location>
</feature>
<reference evidence="7 9" key="1">
    <citation type="journal article" date="2015" name="Genome Announc.">
        <title>Draft Genome Sequence of a Heterotrophic Facultative Anaerobic Thermophilic Bacterium, Ardenticatena maritima Strain 110ST.</title>
        <authorList>
            <person name="Kawaichi S."/>
            <person name="Yoshida T."/>
            <person name="Sako Y."/>
            <person name="Nakamura R."/>
        </authorList>
    </citation>
    <scope>NUCLEOTIDE SEQUENCE [LARGE SCALE GENOMIC DNA]</scope>
    <source>
        <strain evidence="7 9">110S</strain>
    </source>
</reference>
<evidence type="ECO:0000256" key="3">
    <source>
        <dbReference type="ARBA" id="ARBA00022722"/>
    </source>
</evidence>
<dbReference type="PANTHER" id="PTHR47649:SF1">
    <property type="entry name" value="RIBONUCLEASE D"/>
    <property type="match status" value="1"/>
</dbReference>
<dbReference type="GO" id="GO:0008033">
    <property type="term" value="P:tRNA processing"/>
    <property type="evidence" value="ECO:0007669"/>
    <property type="project" value="UniProtKB-KW"/>
</dbReference>
<dbReference type="EC" id="3.1.13.5" evidence="7"/>
<dbReference type="EMBL" id="BBZA01000192">
    <property type="protein sequence ID" value="GAP63769.1"/>
    <property type="molecule type" value="Genomic_DNA"/>
</dbReference>
<dbReference type="InterPro" id="IPR044876">
    <property type="entry name" value="HRDC_dom_sf"/>
</dbReference>
<keyword evidence="4 7" id="KW-0378">Hydrolase</keyword>
<dbReference type="InterPro" id="IPR002562">
    <property type="entry name" value="3'-5'_exonuclease_dom"/>
</dbReference>
<comment type="caution">
    <text evidence="7">The sequence shown here is derived from an EMBL/GenBank/DDBJ whole genome shotgun (WGS) entry which is preliminary data.</text>
</comment>
<evidence type="ECO:0000256" key="5">
    <source>
        <dbReference type="ARBA" id="ARBA00022839"/>
    </source>
</evidence>
<dbReference type="Proteomes" id="UP000037784">
    <property type="component" value="Unassembled WGS sequence"/>
</dbReference>
<organism evidence="7 9">
    <name type="scientific">Ardenticatena maritima</name>
    <dbReference type="NCBI Taxonomy" id="872965"/>
    <lineage>
        <taxon>Bacteria</taxon>
        <taxon>Bacillati</taxon>
        <taxon>Chloroflexota</taxon>
        <taxon>Ardenticatenia</taxon>
        <taxon>Ardenticatenales</taxon>
        <taxon>Ardenticatenaceae</taxon>
        <taxon>Ardenticatena</taxon>
    </lineage>
</organism>
<reference evidence="9" key="3">
    <citation type="submission" date="2015-08" db="EMBL/GenBank/DDBJ databases">
        <title>Draft Genome Sequence of a Heterotrophic Facultative Anaerobic Bacterium Ardenticatena maritima Strain 110S.</title>
        <authorList>
            <person name="Kawaichi S."/>
            <person name="Yoshida T."/>
            <person name="Sako Y."/>
            <person name="Nakamura R."/>
        </authorList>
    </citation>
    <scope>NUCLEOTIDE SEQUENCE [LARGE SCALE GENOMIC DNA]</scope>
    <source>
        <strain evidence="9">110S</strain>
    </source>
</reference>
<dbReference type="SUPFAM" id="SSF47819">
    <property type="entry name" value="HRDC-like"/>
    <property type="match status" value="2"/>
</dbReference>
<keyword evidence="1" id="KW-0963">Cytoplasm</keyword>
<dbReference type="InterPro" id="IPR002121">
    <property type="entry name" value="HRDC_dom"/>
</dbReference>
<accession>A0A0M8KAH1</accession>
<dbReference type="InParanoid" id="A0A0M8KAH1"/>
<protein>
    <submittedName>
        <fullName evidence="7">Ribonuclease D</fullName>
        <ecNumber evidence="7">3.1.13.5</ecNumber>
    </submittedName>
</protein>
<reference evidence="8 10" key="2">
    <citation type="submission" date="2015-07" db="EMBL/GenBank/DDBJ databases">
        <title>Whole genome sequence of Ardenticatena maritima DSM 23922.</title>
        <authorList>
            <person name="Hemp J."/>
            <person name="Ward L.M."/>
            <person name="Pace L.A."/>
            <person name="Fischer W.W."/>
        </authorList>
    </citation>
    <scope>NUCLEOTIDE SEQUENCE [LARGE SCALE GENOMIC DNA]</scope>
    <source>
        <strain evidence="8 10">110S</strain>
    </source>
</reference>
<keyword evidence="5" id="KW-0269">Exonuclease</keyword>
<evidence type="ECO:0000313" key="7">
    <source>
        <dbReference type="EMBL" id="GAP63769.1"/>
    </source>
</evidence>
<dbReference type="PANTHER" id="PTHR47649">
    <property type="entry name" value="RIBONUCLEASE D"/>
    <property type="match status" value="1"/>
</dbReference>
<evidence type="ECO:0000256" key="1">
    <source>
        <dbReference type="ARBA" id="ARBA00022490"/>
    </source>
</evidence>
<dbReference type="GO" id="GO:0000166">
    <property type="term" value="F:nucleotide binding"/>
    <property type="evidence" value="ECO:0007669"/>
    <property type="project" value="InterPro"/>
</dbReference>
<dbReference type="Proteomes" id="UP000050502">
    <property type="component" value="Unassembled WGS sequence"/>
</dbReference>
<gene>
    <name evidence="7" type="primary">rnd</name>
    <name evidence="7" type="ORF">ARMA_2192</name>
    <name evidence="8" type="ORF">SE16_01060</name>
</gene>
<dbReference type="InterPro" id="IPR051086">
    <property type="entry name" value="RNase_D-like"/>
</dbReference>
<dbReference type="InterPro" id="IPR036397">
    <property type="entry name" value="RNaseH_sf"/>
</dbReference>
<dbReference type="Pfam" id="PF01612">
    <property type="entry name" value="DNA_pol_A_exo1"/>
    <property type="match status" value="1"/>
</dbReference>
<dbReference type="Gene3D" id="1.10.150.80">
    <property type="entry name" value="HRDC domain"/>
    <property type="match status" value="2"/>
</dbReference>
<dbReference type="NCBIfam" id="TIGR01388">
    <property type="entry name" value="rnd"/>
    <property type="match status" value="1"/>
</dbReference>
<dbReference type="PROSITE" id="PS50967">
    <property type="entry name" value="HRDC"/>
    <property type="match status" value="1"/>
</dbReference>
<dbReference type="GO" id="GO:0033890">
    <property type="term" value="F:ribonuclease D activity"/>
    <property type="evidence" value="ECO:0007669"/>
    <property type="project" value="UniProtKB-EC"/>
</dbReference>
<name>A0A0M8KAH1_9CHLR</name>
<dbReference type="GO" id="GO:0008408">
    <property type="term" value="F:3'-5' exonuclease activity"/>
    <property type="evidence" value="ECO:0007669"/>
    <property type="project" value="InterPro"/>
</dbReference>
<dbReference type="PATRIC" id="fig|872965.6.peg.155"/>
<dbReference type="Pfam" id="PF00570">
    <property type="entry name" value="HRDC"/>
    <property type="match status" value="1"/>
</dbReference>
<dbReference type="SMART" id="SM00474">
    <property type="entry name" value="35EXOc"/>
    <property type="match status" value="1"/>
</dbReference>
<keyword evidence="9" id="KW-1185">Reference proteome</keyword>
<proteinExistence type="predicted"/>
<dbReference type="SUPFAM" id="SSF53098">
    <property type="entry name" value="Ribonuclease H-like"/>
    <property type="match status" value="1"/>
</dbReference>
<dbReference type="InterPro" id="IPR006292">
    <property type="entry name" value="RNase_D"/>
</dbReference>
<evidence type="ECO:0000313" key="10">
    <source>
        <dbReference type="Proteomes" id="UP000050502"/>
    </source>
</evidence>
<evidence type="ECO:0000313" key="9">
    <source>
        <dbReference type="Proteomes" id="UP000037784"/>
    </source>
</evidence>
<evidence type="ECO:0000256" key="2">
    <source>
        <dbReference type="ARBA" id="ARBA00022694"/>
    </source>
</evidence>
<sequence>MKPRRPNVVIKTLPVLWVDTPEALAELDRHLEGATRLALDTEFVRDRQYRPRLEIIQLATDDLLAVLDYRALQSLGRLAECLLDDRVLKVMHAARQDLEILYDLLQRVPRPLADTQVAASIVGIGAQVGYANLVRQVLGIELKKAQTLTNWSHRPLSPHQIEYALDDVRYLLPLWDELARRLDAMQRIGWFWEEMERVSEPHNFAPHAPDDVWRSFKGASRLRRTEQAALRALAALRERIAREHDMALPFVLRDQTLLYLARRRPSSLQELADVHDIPDWLLEQYGPELLDALVSAEHEKNAKRPKKRRALTQSEHEFVDVLLAWVQVRAREANVAPDTLATREDLEHLLASEPEARTGLPLLQGWRREVVGESLLALLEGRAALMWNPVDGRLEYLNLADDV</sequence>
<evidence type="ECO:0000313" key="8">
    <source>
        <dbReference type="EMBL" id="KPL89140.1"/>
    </source>
</evidence>
<dbReference type="SMART" id="SM00341">
    <property type="entry name" value="HRDC"/>
    <property type="match status" value="1"/>
</dbReference>
<dbReference type="InterPro" id="IPR010997">
    <property type="entry name" value="HRDC-like_sf"/>
</dbReference>
<evidence type="ECO:0000259" key="6">
    <source>
        <dbReference type="PROSITE" id="PS50967"/>
    </source>
</evidence>
<dbReference type="AlphaFoldDB" id="A0A0M8KAH1"/>
<dbReference type="EMBL" id="LGKN01000003">
    <property type="protein sequence ID" value="KPL89140.1"/>
    <property type="molecule type" value="Genomic_DNA"/>
</dbReference>
<evidence type="ECO:0000256" key="4">
    <source>
        <dbReference type="ARBA" id="ARBA00022801"/>
    </source>
</evidence>